<dbReference type="AlphaFoldDB" id="A6JQH4"/>
<proteinExistence type="predicted"/>
<gene>
    <name evidence="2" type="ORF">rCG_55697</name>
</gene>
<protein>
    <submittedName>
        <fullName evidence="2">RCG55697</fullName>
    </submittedName>
</protein>
<dbReference type="Proteomes" id="UP000234681">
    <property type="component" value="Chromosome 9"/>
</dbReference>
<dbReference type="EMBL" id="CH473997">
    <property type="protein sequence ID" value="EDL92113.1"/>
    <property type="molecule type" value="Genomic_DNA"/>
</dbReference>
<evidence type="ECO:0000313" key="3">
    <source>
        <dbReference type="Proteomes" id="UP000234681"/>
    </source>
</evidence>
<reference evidence="2 3" key="1">
    <citation type="submission" date="2005-09" db="EMBL/GenBank/DDBJ databases">
        <authorList>
            <person name="Mural R.J."/>
            <person name="Li P.W."/>
            <person name="Adams M.D."/>
            <person name="Amanatides P.G."/>
            <person name="Baden-Tillson H."/>
            <person name="Barnstead M."/>
            <person name="Chin S.H."/>
            <person name="Dew I."/>
            <person name="Evans C.A."/>
            <person name="Ferriera S."/>
            <person name="Flanigan M."/>
            <person name="Fosler C."/>
            <person name="Glodek A."/>
            <person name="Gu Z."/>
            <person name="Holt R.A."/>
            <person name="Jennings D."/>
            <person name="Kraft C.L."/>
            <person name="Lu F."/>
            <person name="Nguyen T."/>
            <person name="Nusskern D.R."/>
            <person name="Pfannkoch C.M."/>
            <person name="Sitter C."/>
            <person name="Sutton G.G."/>
            <person name="Venter J.C."/>
            <person name="Wang Z."/>
            <person name="Woodage T."/>
            <person name="Zheng X.H."/>
            <person name="Zhong F."/>
        </authorList>
    </citation>
    <scope>NUCLEOTIDE SEQUENCE [LARGE SCALE GENOMIC DNA]</scope>
    <source>
        <strain>BN</strain>
        <strain evidence="3">Sprague-Dawley</strain>
    </source>
</reference>
<evidence type="ECO:0000256" key="1">
    <source>
        <dbReference type="ARBA" id="ARBA00022679"/>
    </source>
</evidence>
<dbReference type="GO" id="GO:0008194">
    <property type="term" value="F:UDP-glycosyltransferase activity"/>
    <property type="evidence" value="ECO:0007669"/>
    <property type="project" value="InterPro"/>
</dbReference>
<dbReference type="SUPFAM" id="SSF53756">
    <property type="entry name" value="UDP-Glycosyltransferase/glycogen phosphorylase"/>
    <property type="match status" value="1"/>
</dbReference>
<keyword evidence="1" id="KW-0808">Transferase</keyword>
<organism evidence="2 3">
    <name type="scientific">Rattus norvegicus</name>
    <name type="common">Rat</name>
    <dbReference type="NCBI Taxonomy" id="10116"/>
    <lineage>
        <taxon>Eukaryota</taxon>
        <taxon>Metazoa</taxon>
        <taxon>Chordata</taxon>
        <taxon>Craniata</taxon>
        <taxon>Vertebrata</taxon>
        <taxon>Euteleostomi</taxon>
        <taxon>Mammalia</taxon>
        <taxon>Eutheria</taxon>
        <taxon>Euarchontoglires</taxon>
        <taxon>Glires</taxon>
        <taxon>Rodentia</taxon>
        <taxon>Myomorpha</taxon>
        <taxon>Muroidea</taxon>
        <taxon>Muridae</taxon>
        <taxon>Murinae</taxon>
        <taxon>Rattus</taxon>
    </lineage>
</organism>
<sequence>MGSEIAARLTLVTMRDLLGPVSIWLLHTDFVLELPRPVMLNMVFSGGVNCLQGKPLSKV</sequence>
<dbReference type="Pfam" id="PF00201">
    <property type="entry name" value="UDPGT"/>
    <property type="match status" value="1"/>
</dbReference>
<dbReference type="InterPro" id="IPR002213">
    <property type="entry name" value="UDP_glucos_trans"/>
</dbReference>
<evidence type="ECO:0000313" key="2">
    <source>
        <dbReference type="EMBL" id="EDL92113.1"/>
    </source>
</evidence>
<name>A6JQH4_RAT</name>
<feature type="non-terminal residue" evidence="2">
    <location>
        <position position="59"/>
    </location>
</feature>
<accession>A6JQH4</accession>